<keyword evidence="4" id="KW-0479">Metal-binding</keyword>
<feature type="compositionally biased region" description="Polar residues" evidence="12">
    <location>
        <begin position="799"/>
        <end position="809"/>
    </location>
</feature>
<comment type="similarity">
    <text evidence="2 11">Belongs to the type IA topoisomerase family.</text>
</comment>
<dbReference type="InterPro" id="IPR001878">
    <property type="entry name" value="Znf_CCHC"/>
</dbReference>
<evidence type="ECO:0000259" key="15">
    <source>
        <dbReference type="PROSITE" id="PS52039"/>
    </source>
</evidence>
<dbReference type="InterPro" id="IPR006171">
    <property type="entry name" value="TOPRIM_dom"/>
</dbReference>
<dbReference type="SMART" id="SM00493">
    <property type="entry name" value="TOPRIM"/>
    <property type="match status" value="1"/>
</dbReference>
<evidence type="ECO:0000256" key="2">
    <source>
        <dbReference type="ARBA" id="ARBA00009446"/>
    </source>
</evidence>
<dbReference type="SUPFAM" id="SSF56712">
    <property type="entry name" value="Prokaryotic type I DNA topoisomerase"/>
    <property type="match status" value="1"/>
</dbReference>
<dbReference type="InterPro" id="IPR034144">
    <property type="entry name" value="TOPRIM_TopoIII"/>
</dbReference>
<dbReference type="InterPro" id="IPR003601">
    <property type="entry name" value="Topo_IA_2"/>
</dbReference>
<dbReference type="PANTHER" id="PTHR11390">
    <property type="entry name" value="PROKARYOTIC DNA TOPOISOMERASE"/>
    <property type="match status" value="1"/>
</dbReference>
<dbReference type="GO" id="GO:0006281">
    <property type="term" value="P:DNA repair"/>
    <property type="evidence" value="ECO:0007669"/>
    <property type="project" value="TreeGrafter"/>
</dbReference>
<dbReference type="GO" id="GO:0003677">
    <property type="term" value="F:DNA binding"/>
    <property type="evidence" value="ECO:0007669"/>
    <property type="project" value="UniProtKB-KW"/>
</dbReference>
<dbReference type="GO" id="GO:0006265">
    <property type="term" value="P:DNA topological change"/>
    <property type="evidence" value="ECO:0007669"/>
    <property type="project" value="InterPro"/>
</dbReference>
<dbReference type="EC" id="5.6.2.1" evidence="3 11"/>
<evidence type="ECO:0000256" key="10">
    <source>
        <dbReference type="PROSITE-ProRule" id="PRU00047"/>
    </source>
</evidence>
<evidence type="ECO:0000259" key="14">
    <source>
        <dbReference type="PROSITE" id="PS50880"/>
    </source>
</evidence>
<feature type="region of interest" description="Disordered" evidence="12">
    <location>
        <begin position="359"/>
        <end position="383"/>
    </location>
</feature>
<dbReference type="Pfam" id="PF06839">
    <property type="entry name" value="Zn_ribbon_GRF"/>
    <property type="match status" value="1"/>
</dbReference>
<dbReference type="InterPro" id="IPR023406">
    <property type="entry name" value="Topo_IA_AS"/>
</dbReference>
<dbReference type="Gene3D" id="4.10.60.10">
    <property type="entry name" value="Zinc finger, CCHC-type"/>
    <property type="match status" value="1"/>
</dbReference>
<evidence type="ECO:0000256" key="11">
    <source>
        <dbReference type="RuleBase" id="RU362092"/>
    </source>
</evidence>
<dbReference type="SMART" id="SM00437">
    <property type="entry name" value="TOP1Ac"/>
    <property type="match status" value="1"/>
</dbReference>
<keyword evidence="5 10" id="KW-0863">Zinc-finger</keyword>
<feature type="region of interest" description="Disordered" evidence="12">
    <location>
        <begin position="777"/>
        <end position="823"/>
    </location>
</feature>
<dbReference type="FunFam" id="1.10.290.10:FF:000001">
    <property type="entry name" value="DNA topoisomerase"/>
    <property type="match status" value="1"/>
</dbReference>
<dbReference type="Pfam" id="PF00098">
    <property type="entry name" value="zf-CCHC"/>
    <property type="match status" value="1"/>
</dbReference>
<sequence>MSRSLAEILSGGQFNARPTGDQYTKNFEFSYRLANNTLAQVVMTAVRGHLFGTDFPTEHGRNWNSCAPVELFELQVVKFTSPNLVEVERNLQNQSRNADQVIIWTDCDREGENIGAEVADVCRRQNPRITVSRARFSSVTPAEVHRAMRNPVQLDMRQAEAVDARIELDLRIGASFTRFQTFSFQRRYPGLEEGVISYGPCQFPTLGFVVDQYRRVENFIPENFWKLELKHVKDGVDASFTWQRGHLFDQLACLIIYETCLETPGPTARITRVTAKPATRYRPLPLTTVELQKNGSKYLSIPSDEVMTAAESLYTKGWISYPRTETDQFDPNYDLMALIEKQRPNETWGRFAQRLAEGGYRNPRKGKNNDQAHPPIHPVMHNANLDGNEKKVYEFITRRFLACCAEDAKGDQTDVEAQIHTETFKTTGLIIKERNYLDVYPYDKWTGTVLPNFEANEEFIPTEFSMKTGATSPPTLLTESQLIALMDRNGIGTDATIAEHIKTITKREYVVRSKRDREYVFTPSTLGIALVEGYDNIGLDMSLSKPFLRSQLENNLRLICAGSKTKEEVVQEAIAMYRNVFEIVNRDKRVLQEDVLKILRRLDHQGHLDPQGHKGRQDHLGPRVHRVLRVHRVPQAQEVLPEMVGTCQEAVVAAAPQRREEDALPSRANASDMEMFRLQFIATDGADAKPRCNCQLIAIEKKSHKNNGRLYWACSSARGCGYFAWSDELGRTDQNGSTGRGQAQQAGSSGTSGKCFNCNQSGHYASACTAPRSSGNNYSGGSGSSGAQRNGSTKGKTKAGTSRAASSKSGIAAVRLSKKSRPI</sequence>
<dbReference type="AlphaFoldDB" id="A0A9P6J7L5"/>
<dbReference type="GO" id="GO:0006310">
    <property type="term" value="P:DNA recombination"/>
    <property type="evidence" value="ECO:0007669"/>
    <property type="project" value="TreeGrafter"/>
</dbReference>
<dbReference type="PROSITE" id="PS52039">
    <property type="entry name" value="TOPO_IA_2"/>
    <property type="match status" value="1"/>
</dbReference>
<dbReference type="InterPro" id="IPR023405">
    <property type="entry name" value="Topo_IA_core_domain"/>
</dbReference>
<dbReference type="GO" id="GO:0003917">
    <property type="term" value="F:DNA topoisomerase type I (single strand cut, ATP-independent) activity"/>
    <property type="evidence" value="ECO:0007669"/>
    <property type="project" value="UniProtKB-EC"/>
</dbReference>
<evidence type="ECO:0000256" key="7">
    <source>
        <dbReference type="ARBA" id="ARBA00023029"/>
    </source>
</evidence>
<dbReference type="InterPro" id="IPR000380">
    <property type="entry name" value="Topo_IA"/>
</dbReference>
<dbReference type="GO" id="GO:0031422">
    <property type="term" value="C:RecQ family helicase-topoisomerase III complex"/>
    <property type="evidence" value="ECO:0007669"/>
    <property type="project" value="TreeGrafter"/>
</dbReference>
<dbReference type="SUPFAM" id="SSF57756">
    <property type="entry name" value="Retrovirus zinc finger-like domains"/>
    <property type="match status" value="1"/>
</dbReference>
<feature type="domain" description="Topo IA-type catalytic" evidence="15">
    <location>
        <begin position="155"/>
        <end position="581"/>
    </location>
</feature>
<evidence type="ECO:0000256" key="12">
    <source>
        <dbReference type="SAM" id="MobiDB-lite"/>
    </source>
</evidence>
<reference evidence="16" key="1">
    <citation type="journal article" date="2020" name="Fungal Divers.">
        <title>Resolving the Mortierellaceae phylogeny through synthesis of multi-gene phylogenetics and phylogenomics.</title>
        <authorList>
            <person name="Vandepol N."/>
            <person name="Liber J."/>
            <person name="Desiro A."/>
            <person name="Na H."/>
            <person name="Kennedy M."/>
            <person name="Barry K."/>
            <person name="Grigoriev I.V."/>
            <person name="Miller A.N."/>
            <person name="O'Donnell K."/>
            <person name="Stajich J.E."/>
            <person name="Bonito G."/>
        </authorList>
    </citation>
    <scope>NUCLEOTIDE SEQUENCE</scope>
    <source>
        <strain evidence="16">CK1249</strain>
    </source>
</reference>
<dbReference type="PROSITE" id="PS50880">
    <property type="entry name" value="TOPRIM"/>
    <property type="match status" value="1"/>
</dbReference>
<dbReference type="CDD" id="cd03362">
    <property type="entry name" value="TOPRIM_TopoIA_TopoIII"/>
    <property type="match status" value="1"/>
</dbReference>
<name>A0A9P6J7L5_MORAP</name>
<dbReference type="GO" id="GO:0008270">
    <property type="term" value="F:zinc ion binding"/>
    <property type="evidence" value="ECO:0007669"/>
    <property type="project" value="UniProtKB-KW"/>
</dbReference>
<proteinExistence type="inferred from homology"/>
<dbReference type="InterPro" id="IPR013826">
    <property type="entry name" value="Topo_IA_cen_sub3"/>
</dbReference>
<dbReference type="InterPro" id="IPR013824">
    <property type="entry name" value="Topo_IA_cen_sub1"/>
</dbReference>
<dbReference type="PROSITE" id="PS50158">
    <property type="entry name" value="ZF_CCHC"/>
    <property type="match status" value="1"/>
</dbReference>
<dbReference type="Gene3D" id="3.40.50.140">
    <property type="match status" value="1"/>
</dbReference>
<protein>
    <recommendedName>
        <fullName evidence="3 11">DNA topoisomerase</fullName>
        <ecNumber evidence="3 11">5.6.2.1</ecNumber>
    </recommendedName>
</protein>
<evidence type="ECO:0000256" key="5">
    <source>
        <dbReference type="ARBA" id="ARBA00022771"/>
    </source>
</evidence>
<evidence type="ECO:0000256" key="3">
    <source>
        <dbReference type="ARBA" id="ARBA00012891"/>
    </source>
</evidence>
<dbReference type="GO" id="GO:0005634">
    <property type="term" value="C:nucleus"/>
    <property type="evidence" value="ECO:0007669"/>
    <property type="project" value="TreeGrafter"/>
</dbReference>
<dbReference type="CDD" id="cd00186">
    <property type="entry name" value="TOP1Ac"/>
    <property type="match status" value="1"/>
</dbReference>
<dbReference type="Pfam" id="PF01751">
    <property type="entry name" value="Toprim"/>
    <property type="match status" value="1"/>
</dbReference>
<accession>A0A9P6J7L5</accession>
<evidence type="ECO:0000256" key="1">
    <source>
        <dbReference type="ARBA" id="ARBA00000213"/>
    </source>
</evidence>
<evidence type="ECO:0000313" key="17">
    <source>
        <dbReference type="Proteomes" id="UP000738359"/>
    </source>
</evidence>
<evidence type="ECO:0000256" key="8">
    <source>
        <dbReference type="ARBA" id="ARBA00023125"/>
    </source>
</evidence>
<dbReference type="Proteomes" id="UP000738359">
    <property type="component" value="Unassembled WGS sequence"/>
</dbReference>
<dbReference type="PROSITE" id="PS00396">
    <property type="entry name" value="TOPO_IA_1"/>
    <property type="match status" value="1"/>
</dbReference>
<keyword evidence="8 11" id="KW-0238">DNA-binding</keyword>
<dbReference type="PANTHER" id="PTHR11390:SF21">
    <property type="entry name" value="DNA TOPOISOMERASE 3-ALPHA"/>
    <property type="match status" value="1"/>
</dbReference>
<dbReference type="InterPro" id="IPR010666">
    <property type="entry name" value="Znf_GRF"/>
</dbReference>
<keyword evidence="9 11" id="KW-0413">Isomerase</keyword>
<feature type="domain" description="Toprim" evidence="14">
    <location>
        <begin position="1"/>
        <end position="137"/>
    </location>
</feature>
<evidence type="ECO:0000259" key="13">
    <source>
        <dbReference type="PROSITE" id="PS50158"/>
    </source>
</evidence>
<evidence type="ECO:0000256" key="9">
    <source>
        <dbReference type="ARBA" id="ARBA00023235"/>
    </source>
</evidence>
<comment type="caution">
    <text evidence="16">The sequence shown here is derived from an EMBL/GenBank/DDBJ whole genome shotgun (WGS) entry which is preliminary data.</text>
</comment>
<keyword evidence="17" id="KW-1185">Reference proteome</keyword>
<evidence type="ECO:0000256" key="6">
    <source>
        <dbReference type="ARBA" id="ARBA00022833"/>
    </source>
</evidence>
<keyword evidence="7 11" id="KW-0799">Topoisomerase</keyword>
<dbReference type="Pfam" id="PF01131">
    <property type="entry name" value="Topoisom_bac"/>
    <property type="match status" value="1"/>
</dbReference>
<dbReference type="InterPro" id="IPR036875">
    <property type="entry name" value="Znf_CCHC_sf"/>
</dbReference>
<comment type="function">
    <text evidence="11">Introduces a single-strand break via transesterification at a target site in duplex DNA. Releases the supercoiling and torsional tension of DNA introduced during the DNA replication and transcription by transiently cleaving and rejoining one strand of the DNA duplex. The scissile phosphodiester is attacked by the catalytic tyrosine of the enzyme, resulting in the formation of a DNA-(5'-phosphotyrosyl)-enzyme intermediate and the expulsion of a 3'-OH DNA strand.</text>
</comment>
<gene>
    <name evidence="16" type="primary">TOP3</name>
    <name evidence="16" type="ORF">BGZ70_007067</name>
</gene>
<organism evidence="16 17">
    <name type="scientific">Mortierella alpina</name>
    <name type="common">Oleaginous fungus</name>
    <name type="synonym">Mortierella renispora</name>
    <dbReference type="NCBI Taxonomy" id="64518"/>
    <lineage>
        <taxon>Eukaryota</taxon>
        <taxon>Fungi</taxon>
        <taxon>Fungi incertae sedis</taxon>
        <taxon>Mucoromycota</taxon>
        <taxon>Mortierellomycotina</taxon>
        <taxon>Mortierellomycetes</taxon>
        <taxon>Mortierellales</taxon>
        <taxon>Mortierellaceae</taxon>
        <taxon>Mortierella</taxon>
    </lineage>
</organism>
<evidence type="ECO:0000256" key="4">
    <source>
        <dbReference type="ARBA" id="ARBA00022723"/>
    </source>
</evidence>
<evidence type="ECO:0000313" key="16">
    <source>
        <dbReference type="EMBL" id="KAF9963982.1"/>
    </source>
</evidence>
<dbReference type="InterPro" id="IPR013825">
    <property type="entry name" value="Topo_IA_cen_sub2"/>
</dbReference>
<dbReference type="OrthoDB" id="430051at2759"/>
<comment type="catalytic activity">
    <reaction evidence="1 11">
        <text>ATP-independent breakage of single-stranded DNA, followed by passage and rejoining.</text>
        <dbReference type="EC" id="5.6.2.1"/>
    </reaction>
</comment>
<dbReference type="PRINTS" id="PR00417">
    <property type="entry name" value="PRTPISMRASEI"/>
</dbReference>
<dbReference type="Gene3D" id="1.10.460.10">
    <property type="entry name" value="Topoisomerase I, domain 2"/>
    <property type="match status" value="1"/>
</dbReference>
<dbReference type="FunFam" id="3.40.50.140:FF:000005">
    <property type="entry name" value="DNA topoisomerase"/>
    <property type="match status" value="1"/>
</dbReference>
<dbReference type="EMBL" id="JAAAHY010000421">
    <property type="protein sequence ID" value="KAF9963982.1"/>
    <property type="molecule type" value="Genomic_DNA"/>
</dbReference>
<dbReference type="Gene3D" id="2.70.20.10">
    <property type="entry name" value="Topoisomerase I, domain 3"/>
    <property type="match status" value="1"/>
</dbReference>
<dbReference type="SMART" id="SM00436">
    <property type="entry name" value="TOP1Bc"/>
    <property type="match status" value="1"/>
</dbReference>
<feature type="domain" description="CCHC-type" evidence="13">
    <location>
        <begin position="754"/>
        <end position="768"/>
    </location>
</feature>
<dbReference type="InterPro" id="IPR003602">
    <property type="entry name" value="Topo_IA_DNA-bd_dom"/>
</dbReference>
<keyword evidence="6" id="KW-0862">Zinc</keyword>
<dbReference type="SMART" id="SM00343">
    <property type="entry name" value="ZnF_C2HC"/>
    <property type="match status" value="1"/>
</dbReference>
<dbReference type="InterPro" id="IPR013497">
    <property type="entry name" value="Topo_IA_cen"/>
</dbReference>
<dbReference type="Gene3D" id="1.10.290.10">
    <property type="entry name" value="Topoisomerase I, domain 4"/>
    <property type="match status" value="1"/>
</dbReference>